<proteinExistence type="predicted"/>
<feature type="region of interest" description="Disordered" evidence="1">
    <location>
        <begin position="39"/>
        <end position="97"/>
    </location>
</feature>
<name>A0ABW4F6Y9_9PSEU</name>
<evidence type="ECO:0000313" key="2">
    <source>
        <dbReference type="EMBL" id="MFD1522926.1"/>
    </source>
</evidence>
<keyword evidence="3" id="KW-1185">Reference proteome</keyword>
<dbReference type="EMBL" id="JBHUCO010000054">
    <property type="protein sequence ID" value="MFD1522926.1"/>
    <property type="molecule type" value="Genomic_DNA"/>
</dbReference>
<accession>A0ABW4F6Y9</accession>
<evidence type="ECO:0000256" key="1">
    <source>
        <dbReference type="SAM" id="MobiDB-lite"/>
    </source>
</evidence>
<comment type="caution">
    <text evidence="2">The sequence shown here is derived from an EMBL/GenBank/DDBJ whole genome shotgun (WGS) entry which is preliminary data.</text>
</comment>
<reference evidence="3" key="1">
    <citation type="journal article" date="2019" name="Int. J. Syst. Evol. Microbiol.">
        <title>The Global Catalogue of Microorganisms (GCM) 10K type strain sequencing project: providing services to taxonomists for standard genome sequencing and annotation.</title>
        <authorList>
            <consortium name="The Broad Institute Genomics Platform"/>
            <consortium name="The Broad Institute Genome Sequencing Center for Infectious Disease"/>
            <person name="Wu L."/>
            <person name="Ma J."/>
        </authorList>
    </citation>
    <scope>NUCLEOTIDE SEQUENCE [LARGE SCALE GENOMIC DNA]</scope>
    <source>
        <strain evidence="3">CCM 7043</strain>
    </source>
</reference>
<sequence>MPKSIDEQKHNRSRDEHYGYPSVSHHPFKAARSLRAADGYAGGKGCKHHEKYDREERQLTGVVPQANPNPDQVDDRGGDKVREHVDPDIAGKPLHVW</sequence>
<dbReference type="Proteomes" id="UP001597114">
    <property type="component" value="Unassembled WGS sequence"/>
</dbReference>
<feature type="region of interest" description="Disordered" evidence="1">
    <location>
        <begin position="1"/>
        <end position="26"/>
    </location>
</feature>
<evidence type="ECO:0000313" key="3">
    <source>
        <dbReference type="Proteomes" id="UP001597114"/>
    </source>
</evidence>
<dbReference type="RefSeq" id="WP_344724972.1">
    <property type="nucleotide sequence ID" value="NZ_BAAAUS010000028.1"/>
</dbReference>
<feature type="compositionally biased region" description="Basic and acidic residues" evidence="1">
    <location>
        <begin position="1"/>
        <end position="18"/>
    </location>
</feature>
<protein>
    <submittedName>
        <fullName evidence="2">Uncharacterized protein</fullName>
    </submittedName>
</protein>
<organism evidence="2 3">
    <name type="scientific">Pseudonocardia yunnanensis</name>
    <dbReference type="NCBI Taxonomy" id="58107"/>
    <lineage>
        <taxon>Bacteria</taxon>
        <taxon>Bacillati</taxon>
        <taxon>Actinomycetota</taxon>
        <taxon>Actinomycetes</taxon>
        <taxon>Pseudonocardiales</taxon>
        <taxon>Pseudonocardiaceae</taxon>
        <taxon>Pseudonocardia</taxon>
    </lineage>
</organism>
<feature type="compositionally biased region" description="Basic and acidic residues" evidence="1">
    <location>
        <begin position="73"/>
        <end position="89"/>
    </location>
</feature>
<gene>
    <name evidence="2" type="ORF">ACFSJD_35940</name>
</gene>